<evidence type="ECO:0000256" key="3">
    <source>
        <dbReference type="ARBA" id="ARBA00022692"/>
    </source>
</evidence>
<dbReference type="GO" id="GO:0016020">
    <property type="term" value="C:membrane"/>
    <property type="evidence" value="ECO:0007669"/>
    <property type="project" value="UniProtKB-SubCell"/>
</dbReference>
<feature type="transmembrane region" description="Helical" evidence="6">
    <location>
        <begin position="18"/>
        <end position="39"/>
    </location>
</feature>
<feature type="transmembrane region" description="Helical" evidence="6">
    <location>
        <begin position="51"/>
        <end position="69"/>
    </location>
</feature>
<dbReference type="SUPFAM" id="SSF81321">
    <property type="entry name" value="Family A G protein-coupled receptor-like"/>
    <property type="match status" value="1"/>
</dbReference>
<keyword evidence="4 6" id="KW-1133">Transmembrane helix</keyword>
<dbReference type="InterPro" id="IPR050920">
    <property type="entry name" value="Nematode_rcpt-like_delta"/>
</dbReference>
<dbReference type="OrthoDB" id="5866609at2759"/>
<dbReference type="AlphaFoldDB" id="A0A3P7KUE7"/>
<evidence type="ECO:0000313" key="8">
    <source>
        <dbReference type="Proteomes" id="UP000270094"/>
    </source>
</evidence>
<comment type="subcellular location">
    <subcellularLocation>
        <location evidence="1">Membrane</location>
        <topology evidence="1">Multi-pass membrane protein</topology>
    </subcellularLocation>
</comment>
<evidence type="ECO:0000256" key="5">
    <source>
        <dbReference type="ARBA" id="ARBA00023136"/>
    </source>
</evidence>
<proteinExistence type="inferred from homology"/>
<dbReference type="PANTHER" id="PTHR22945">
    <property type="entry name" value="SERPENTINE RECEPTOR, CLASS D DELTA"/>
    <property type="match status" value="1"/>
</dbReference>
<reference evidence="7 8" key="1">
    <citation type="submission" date="2018-11" db="EMBL/GenBank/DDBJ databases">
        <authorList>
            <consortium name="Pathogen Informatics"/>
        </authorList>
    </citation>
    <scope>NUCLEOTIDE SEQUENCE [LARGE SCALE GENOMIC DNA]</scope>
</reference>
<dbReference type="Gene3D" id="1.20.1070.10">
    <property type="entry name" value="Rhodopsin 7-helix transmembrane proteins"/>
    <property type="match status" value="1"/>
</dbReference>
<dbReference type="Pfam" id="PF10317">
    <property type="entry name" value="7TM_GPCR_Srd"/>
    <property type="match status" value="1"/>
</dbReference>
<keyword evidence="3 6" id="KW-0812">Transmembrane</keyword>
<evidence type="ECO:0000313" key="7">
    <source>
        <dbReference type="EMBL" id="VDM70812.1"/>
    </source>
</evidence>
<keyword evidence="5 6" id="KW-0472">Membrane</keyword>
<sequence length="100" mass="11144">MIKLVAIMEFGVMLSMTIYTLASMLGIVFNGILICLILCQTPRSLKTYSNLILNLALCDFVCCIFVFLSQDRIIPAAESVIFIANGPCRFISPEFCYQSC</sequence>
<evidence type="ECO:0000256" key="4">
    <source>
        <dbReference type="ARBA" id="ARBA00022989"/>
    </source>
</evidence>
<accession>A0A3P7KUE7</accession>
<dbReference type="InterPro" id="IPR019421">
    <property type="entry name" value="7TM_GPCR_serpentine_rcpt_Srd"/>
</dbReference>
<keyword evidence="8" id="KW-1185">Reference proteome</keyword>
<organism evidence="7 8">
    <name type="scientific">Strongylus vulgaris</name>
    <name type="common">Blood worm</name>
    <dbReference type="NCBI Taxonomy" id="40348"/>
    <lineage>
        <taxon>Eukaryota</taxon>
        <taxon>Metazoa</taxon>
        <taxon>Ecdysozoa</taxon>
        <taxon>Nematoda</taxon>
        <taxon>Chromadorea</taxon>
        <taxon>Rhabditida</taxon>
        <taxon>Rhabditina</taxon>
        <taxon>Rhabditomorpha</taxon>
        <taxon>Strongyloidea</taxon>
        <taxon>Strongylidae</taxon>
        <taxon>Strongylus</taxon>
    </lineage>
</organism>
<evidence type="ECO:0000256" key="2">
    <source>
        <dbReference type="ARBA" id="ARBA00009166"/>
    </source>
</evidence>
<dbReference type="PANTHER" id="PTHR22945:SF40">
    <property type="entry name" value="SERPENTINE RECEPTOR, CLASS D (DELTA)-RELATED"/>
    <property type="match status" value="1"/>
</dbReference>
<evidence type="ECO:0000256" key="1">
    <source>
        <dbReference type="ARBA" id="ARBA00004141"/>
    </source>
</evidence>
<dbReference type="EMBL" id="UYYB01017694">
    <property type="protein sequence ID" value="VDM70812.1"/>
    <property type="molecule type" value="Genomic_DNA"/>
</dbReference>
<evidence type="ECO:0000256" key="6">
    <source>
        <dbReference type="SAM" id="Phobius"/>
    </source>
</evidence>
<comment type="similarity">
    <text evidence="2">Belongs to the nematode receptor-like protein srd family.</text>
</comment>
<dbReference type="Proteomes" id="UP000270094">
    <property type="component" value="Unassembled WGS sequence"/>
</dbReference>
<name>A0A3P7KUE7_STRVU</name>
<protein>
    <recommendedName>
        <fullName evidence="9">G-protein coupled receptors family 1 profile domain-containing protein</fullName>
    </recommendedName>
</protein>
<evidence type="ECO:0008006" key="9">
    <source>
        <dbReference type="Google" id="ProtNLM"/>
    </source>
</evidence>
<gene>
    <name evidence="7" type="ORF">SVUK_LOCUS5810</name>
</gene>